<sequence length="248" mass="26448">MMQRHAVVFTLIIILASFSSLSLAAQNEYTQLFGKCAEEKNTFDCLKRKALNILDSAVKEDSVYTLNDLISIKRDPKFVVISDDSRSLENDTLDDQLERKFYEYLSSRSIQFTIPGNIIEGRKKKDKYGGMLMMGGLAMAGMMAQLAMGKIAFLAGTALLTAKIALVISAIIGLKKLASGGGGGHEVIYATATEHHGGGGGGGGSYGGGWQRSFGGPNLTGNSAVYPVYTGAVNDGHDLAYSGQRSQS</sequence>
<dbReference type="KEGG" id="nlo:107228201"/>
<feature type="transmembrane region" description="Helical" evidence="1">
    <location>
        <begin position="128"/>
        <end position="144"/>
    </location>
</feature>
<dbReference type="RefSeq" id="XP_015525066.2">
    <property type="nucleotide sequence ID" value="XM_015669580.2"/>
</dbReference>
<keyword evidence="1" id="KW-0472">Membrane</keyword>
<proteinExistence type="predicted"/>
<feature type="chain" id="PRO_5045389010" evidence="2">
    <location>
        <begin position="25"/>
        <end position="248"/>
    </location>
</feature>
<dbReference type="GeneID" id="107228201"/>
<reference evidence="4" key="1">
    <citation type="submission" date="2025-08" db="UniProtKB">
        <authorList>
            <consortium name="RefSeq"/>
        </authorList>
    </citation>
    <scope>IDENTIFICATION</scope>
    <source>
        <tissue evidence="4">Thorax and Abdomen</tissue>
    </source>
</reference>
<protein>
    <submittedName>
        <fullName evidence="4">Uncharacterized protein LOC107228201</fullName>
    </submittedName>
</protein>
<evidence type="ECO:0000256" key="2">
    <source>
        <dbReference type="SAM" id="SignalP"/>
    </source>
</evidence>
<keyword evidence="3" id="KW-1185">Reference proteome</keyword>
<dbReference type="OrthoDB" id="8189012at2759"/>
<dbReference type="Proteomes" id="UP000829291">
    <property type="component" value="Chromosome 1"/>
</dbReference>
<feature type="signal peptide" evidence="2">
    <location>
        <begin position="1"/>
        <end position="24"/>
    </location>
</feature>
<keyword evidence="1" id="KW-1133">Transmembrane helix</keyword>
<evidence type="ECO:0000313" key="4">
    <source>
        <dbReference type="RefSeq" id="XP_015525066.2"/>
    </source>
</evidence>
<dbReference type="AlphaFoldDB" id="A0A6J0CCH3"/>
<feature type="transmembrane region" description="Helical" evidence="1">
    <location>
        <begin position="151"/>
        <end position="174"/>
    </location>
</feature>
<dbReference type="InParanoid" id="A0A6J0CCH3"/>
<dbReference type="InterPro" id="IPR012464">
    <property type="entry name" value="DUF1676"/>
</dbReference>
<keyword evidence="1" id="KW-0812">Transmembrane</keyword>
<dbReference type="PANTHER" id="PTHR21879">
    <property type="entry name" value="FI03362P-RELATED-RELATED"/>
    <property type="match status" value="1"/>
</dbReference>
<organism evidence="4">
    <name type="scientific">Neodiprion lecontei</name>
    <name type="common">Redheaded pine sawfly</name>
    <dbReference type="NCBI Taxonomy" id="441921"/>
    <lineage>
        <taxon>Eukaryota</taxon>
        <taxon>Metazoa</taxon>
        <taxon>Ecdysozoa</taxon>
        <taxon>Arthropoda</taxon>
        <taxon>Hexapoda</taxon>
        <taxon>Insecta</taxon>
        <taxon>Pterygota</taxon>
        <taxon>Neoptera</taxon>
        <taxon>Endopterygota</taxon>
        <taxon>Hymenoptera</taxon>
        <taxon>Tenthredinoidea</taxon>
        <taxon>Diprionidae</taxon>
        <taxon>Diprioninae</taxon>
        <taxon>Neodiprion</taxon>
    </lineage>
</organism>
<dbReference type="GO" id="GO:0016020">
    <property type="term" value="C:membrane"/>
    <property type="evidence" value="ECO:0007669"/>
    <property type="project" value="TreeGrafter"/>
</dbReference>
<keyword evidence="2" id="KW-0732">Signal</keyword>
<name>A0A6J0CCH3_NEOLC</name>
<evidence type="ECO:0000256" key="1">
    <source>
        <dbReference type="SAM" id="Phobius"/>
    </source>
</evidence>
<dbReference type="PANTHER" id="PTHR21879:SF22">
    <property type="entry name" value="FI03362P-RELATED"/>
    <property type="match status" value="1"/>
</dbReference>
<gene>
    <name evidence="4" type="primary">LOC107228201</name>
</gene>
<evidence type="ECO:0000313" key="3">
    <source>
        <dbReference type="Proteomes" id="UP000829291"/>
    </source>
</evidence>
<dbReference type="Pfam" id="PF07898">
    <property type="entry name" value="DUF1676"/>
    <property type="match status" value="1"/>
</dbReference>
<accession>A0A6J0CCH3</accession>